<evidence type="ECO:0000313" key="1">
    <source>
        <dbReference type="EMBL" id="KAH6937327.1"/>
    </source>
</evidence>
<gene>
    <name evidence="1" type="ORF">HPB50_026739</name>
</gene>
<comment type="caution">
    <text evidence="1">The sequence shown here is derived from an EMBL/GenBank/DDBJ whole genome shotgun (WGS) entry which is preliminary data.</text>
</comment>
<proteinExistence type="predicted"/>
<dbReference type="EMBL" id="CM023483">
    <property type="protein sequence ID" value="KAH6937327.1"/>
    <property type="molecule type" value="Genomic_DNA"/>
</dbReference>
<name>A0ACB7SW08_HYAAI</name>
<reference evidence="1" key="1">
    <citation type="submission" date="2020-05" db="EMBL/GenBank/DDBJ databases">
        <title>Large-scale comparative analyses of tick genomes elucidate their genetic diversity and vector capacities.</title>
        <authorList>
            <person name="Jia N."/>
            <person name="Wang J."/>
            <person name="Shi W."/>
            <person name="Du L."/>
            <person name="Sun Y."/>
            <person name="Zhan W."/>
            <person name="Jiang J."/>
            <person name="Wang Q."/>
            <person name="Zhang B."/>
            <person name="Ji P."/>
            <person name="Sakyi L.B."/>
            <person name="Cui X."/>
            <person name="Yuan T."/>
            <person name="Jiang B."/>
            <person name="Yang W."/>
            <person name="Lam T.T.-Y."/>
            <person name="Chang Q."/>
            <person name="Ding S."/>
            <person name="Wang X."/>
            <person name="Zhu J."/>
            <person name="Ruan X."/>
            <person name="Zhao L."/>
            <person name="Wei J."/>
            <person name="Que T."/>
            <person name="Du C."/>
            <person name="Cheng J."/>
            <person name="Dai P."/>
            <person name="Han X."/>
            <person name="Huang E."/>
            <person name="Gao Y."/>
            <person name="Liu J."/>
            <person name="Shao H."/>
            <person name="Ye R."/>
            <person name="Li L."/>
            <person name="Wei W."/>
            <person name="Wang X."/>
            <person name="Wang C."/>
            <person name="Yang T."/>
            <person name="Huo Q."/>
            <person name="Li W."/>
            <person name="Guo W."/>
            <person name="Chen H."/>
            <person name="Zhou L."/>
            <person name="Ni X."/>
            <person name="Tian J."/>
            <person name="Zhou Y."/>
            <person name="Sheng Y."/>
            <person name="Liu T."/>
            <person name="Pan Y."/>
            <person name="Xia L."/>
            <person name="Li J."/>
            <person name="Zhao F."/>
            <person name="Cao W."/>
        </authorList>
    </citation>
    <scope>NUCLEOTIDE SEQUENCE</scope>
    <source>
        <strain evidence="1">Hyas-2018</strain>
    </source>
</reference>
<protein>
    <submittedName>
        <fullName evidence="1">Uncharacterized protein</fullName>
    </submittedName>
</protein>
<dbReference type="Proteomes" id="UP000821845">
    <property type="component" value="Chromosome 3"/>
</dbReference>
<accession>A0ACB7SW08</accession>
<keyword evidence="2" id="KW-1185">Reference proteome</keyword>
<evidence type="ECO:0000313" key="2">
    <source>
        <dbReference type="Proteomes" id="UP000821845"/>
    </source>
</evidence>
<sequence>MVKRKKPGSCSAQEEKRPEDSSAEAGKEADTSAPNRAEPAAVQQLARTRSQNAPRLGSPSGQNSSAAGDDGASEKQDVKSAVPVQRSSLRVTKRPRKDVSPPPSSSNPPAATTAAANKKSSAVSKQGGTDVPGKTRRPWELWSIEDKNAFFEAVCEACFGKDFESIQSYIAQRSKKKGVPAHCIKNKDQVRHFYYRTWHKIAKVMDIGEGREDVKKQTQELYGLINYAELRKKYSACINQKSGQLLTELVLTGSTVVKIRGKRIRIKTPVCRALKKINNVDTKDEPPKLPADVWVEFRPRTNAAWVQVQSLAQNPRVRTKTSLQRRLSNVLEHLQARWKPLRLRQKEQALASLAGTDCKVLATMEPEVAQELRVWPSTPISPVSISAIASSLDVSFQCHRKKAASMADGLKSRPTRPTKQSRATKAAAAQTTTSSTVTGNASQDSTTDTAVSIDPAQQNSSSSGGETTSQGNSVPSSPPPPAGQVEENPEDEAAKSLTLLRSMLEPDPPVTLSTVPGTQSLATSNPACPAPSPPPVPATTAPIPAAIECVESILADSSVVAGGLTLGQLLGKAAEEARQGGEEEEDETEEAKRKRKQEEEEQEKKSQQELQEEAKRKEEEERARERSTKGWTAQEAGLMTIGELYLMMGCPSKIILHYDFCPVEQKVDRKSKISLECTTMLKKLLSLATVMFAEKSKQGPLSPPAGRCGSSTGAGGGRGTTAAGGTPPSGKSGGGAGSGGARSAANAGGTPPTGKSAASRALGRSPSTRTAQRPTLQQVQQAQVLENAADGSSATPGTGTDQHVFVVPMGLAPRAHKQAGVPGVATNITHQEQLDRLVPGHRRGMRLRTVRKPLVVQRPLLPRADRRPVTLVQLLPSAQATLAAVVQPLASDPLPQGKGIVKLIHPAAATSIAGATFDMQPVQVPLIDASSVAMSVSPSGHPITTTSSPAVVEATSTSTVLVASQQAHTVAAVVQNAPQTTNLVVDEPPVLALVESTEATKALAADALDVATVAAAASPVRVQPLSPPNISSLLDISLPESLPSEGTTAQILGDATSLPSLGAELSGLSALDADGPSIEASNPLPSFTSVSDSNLTSAFKLACEASVDPAEKAAVIDKTDGLTTPPMSPFKLVPSAPDPNWLNGEGSNFSLSSLLNTLDSPLKVTQVGAPSVVPEPPVLALENSSLDSISRLAPDVDTQLQCLMNENSVDYVAKFADLAAQIASSNSEGKAT</sequence>
<organism evidence="1 2">
    <name type="scientific">Hyalomma asiaticum</name>
    <name type="common">Tick</name>
    <dbReference type="NCBI Taxonomy" id="266040"/>
    <lineage>
        <taxon>Eukaryota</taxon>
        <taxon>Metazoa</taxon>
        <taxon>Ecdysozoa</taxon>
        <taxon>Arthropoda</taxon>
        <taxon>Chelicerata</taxon>
        <taxon>Arachnida</taxon>
        <taxon>Acari</taxon>
        <taxon>Parasitiformes</taxon>
        <taxon>Ixodida</taxon>
        <taxon>Ixodoidea</taxon>
        <taxon>Ixodidae</taxon>
        <taxon>Hyalomminae</taxon>
        <taxon>Hyalomma</taxon>
    </lineage>
</organism>